<reference evidence="2 3" key="1">
    <citation type="submission" date="2014-04" db="EMBL/GenBank/DDBJ databases">
        <authorList>
            <consortium name="DOE Joint Genome Institute"/>
            <person name="Kuo A."/>
            <person name="Kohler A."/>
            <person name="Costa M.D."/>
            <person name="Nagy L.G."/>
            <person name="Floudas D."/>
            <person name="Copeland A."/>
            <person name="Barry K.W."/>
            <person name="Cichocki N."/>
            <person name="Veneault-Fourrey C."/>
            <person name="LaButti K."/>
            <person name="Lindquist E.A."/>
            <person name="Lipzen A."/>
            <person name="Lundell T."/>
            <person name="Morin E."/>
            <person name="Murat C."/>
            <person name="Sun H."/>
            <person name="Tunlid A."/>
            <person name="Henrissat B."/>
            <person name="Grigoriev I.V."/>
            <person name="Hibbett D.S."/>
            <person name="Martin F."/>
            <person name="Nordberg H.P."/>
            <person name="Cantor M.N."/>
            <person name="Hua S.X."/>
        </authorList>
    </citation>
    <scope>NUCLEOTIDE SEQUENCE [LARGE SCALE GENOMIC DNA]</scope>
    <source>
        <strain evidence="2 3">Marx 270</strain>
    </source>
</reference>
<gene>
    <name evidence="2" type="ORF">M404DRAFT_21906</name>
</gene>
<protein>
    <submittedName>
        <fullName evidence="2">Uncharacterized protein</fullName>
    </submittedName>
</protein>
<feature type="region of interest" description="Disordered" evidence="1">
    <location>
        <begin position="154"/>
        <end position="196"/>
    </location>
</feature>
<keyword evidence="3" id="KW-1185">Reference proteome</keyword>
<sequence>MLKHAARVDDLALEIFRGRTASAIYILFENPSRESMCALGIRTCRESPAMLTKRSHMTALRVVAMRTQVLHTDETSATGHSCKIAAIEGYEEWGERPTMCELLWLRAMATRARATAASNRAIATTTTTLLSAEKRPYKFGYAVRREWGTMSAVTELESSKGKQTYATKRDRGPHDRSSRVNDGLRTSDSDSNADDD</sequence>
<proteinExistence type="predicted"/>
<dbReference type="EMBL" id="KN831954">
    <property type="protein sequence ID" value="KIO09343.1"/>
    <property type="molecule type" value="Genomic_DNA"/>
</dbReference>
<dbReference type="InParanoid" id="A0A0C3JJS3"/>
<evidence type="ECO:0000313" key="2">
    <source>
        <dbReference type="EMBL" id="KIO09343.1"/>
    </source>
</evidence>
<dbReference type="OrthoDB" id="10581528at2759"/>
<accession>A0A0C3JJS3</accession>
<name>A0A0C3JJS3_PISTI</name>
<evidence type="ECO:0000313" key="3">
    <source>
        <dbReference type="Proteomes" id="UP000054217"/>
    </source>
</evidence>
<dbReference type="AlphaFoldDB" id="A0A0C3JJS3"/>
<reference evidence="3" key="2">
    <citation type="submission" date="2015-01" db="EMBL/GenBank/DDBJ databases">
        <title>Evolutionary Origins and Diversification of the Mycorrhizal Mutualists.</title>
        <authorList>
            <consortium name="DOE Joint Genome Institute"/>
            <consortium name="Mycorrhizal Genomics Consortium"/>
            <person name="Kohler A."/>
            <person name="Kuo A."/>
            <person name="Nagy L.G."/>
            <person name="Floudas D."/>
            <person name="Copeland A."/>
            <person name="Barry K.W."/>
            <person name="Cichocki N."/>
            <person name="Veneault-Fourrey C."/>
            <person name="LaButti K."/>
            <person name="Lindquist E.A."/>
            <person name="Lipzen A."/>
            <person name="Lundell T."/>
            <person name="Morin E."/>
            <person name="Murat C."/>
            <person name="Riley R."/>
            <person name="Ohm R."/>
            <person name="Sun H."/>
            <person name="Tunlid A."/>
            <person name="Henrissat B."/>
            <person name="Grigoriev I.V."/>
            <person name="Hibbett D.S."/>
            <person name="Martin F."/>
        </authorList>
    </citation>
    <scope>NUCLEOTIDE SEQUENCE [LARGE SCALE GENOMIC DNA]</scope>
    <source>
        <strain evidence="3">Marx 270</strain>
    </source>
</reference>
<dbReference type="HOGENOM" id="CLU_120116_0_0_1"/>
<organism evidence="2 3">
    <name type="scientific">Pisolithus tinctorius Marx 270</name>
    <dbReference type="NCBI Taxonomy" id="870435"/>
    <lineage>
        <taxon>Eukaryota</taxon>
        <taxon>Fungi</taxon>
        <taxon>Dikarya</taxon>
        <taxon>Basidiomycota</taxon>
        <taxon>Agaricomycotina</taxon>
        <taxon>Agaricomycetes</taxon>
        <taxon>Agaricomycetidae</taxon>
        <taxon>Boletales</taxon>
        <taxon>Sclerodermatineae</taxon>
        <taxon>Pisolithaceae</taxon>
        <taxon>Pisolithus</taxon>
    </lineage>
</organism>
<dbReference type="Proteomes" id="UP000054217">
    <property type="component" value="Unassembled WGS sequence"/>
</dbReference>
<feature type="compositionally biased region" description="Basic and acidic residues" evidence="1">
    <location>
        <begin position="167"/>
        <end position="179"/>
    </location>
</feature>
<evidence type="ECO:0000256" key="1">
    <source>
        <dbReference type="SAM" id="MobiDB-lite"/>
    </source>
</evidence>